<dbReference type="RefSeq" id="WP_006985343.1">
    <property type="nucleotide sequence ID" value="NZ_JH417921.1"/>
</dbReference>
<evidence type="ECO:0000256" key="11">
    <source>
        <dbReference type="ARBA" id="ARBA00023167"/>
    </source>
</evidence>
<evidence type="ECO:0000256" key="6">
    <source>
        <dbReference type="ARBA" id="ARBA00022605"/>
    </source>
</evidence>
<accession>G9ZEZ0</accession>
<reference evidence="13 14" key="1">
    <citation type="submission" date="2011-08" db="EMBL/GenBank/DDBJ databases">
        <authorList>
            <person name="Weinstock G."/>
            <person name="Sodergren E."/>
            <person name="Clifton S."/>
            <person name="Fulton L."/>
            <person name="Fulton B."/>
            <person name="Courtney L."/>
            <person name="Fronick C."/>
            <person name="Harrison M."/>
            <person name="Strong C."/>
            <person name="Farmer C."/>
            <person name="Delahaunty K."/>
            <person name="Markovic C."/>
            <person name="Hall O."/>
            <person name="Minx P."/>
            <person name="Tomlinson C."/>
            <person name="Mitreva M."/>
            <person name="Hou S."/>
            <person name="Chen J."/>
            <person name="Wollam A."/>
            <person name="Pepin K.H."/>
            <person name="Johnson M."/>
            <person name="Bhonagiri V."/>
            <person name="Zhang X."/>
            <person name="Suruliraj S."/>
            <person name="Warren W."/>
            <person name="Chinwalla A."/>
            <person name="Mardis E.R."/>
            <person name="Wilson R.K."/>
        </authorList>
    </citation>
    <scope>NUCLEOTIDE SEQUENCE [LARGE SCALE GENOMIC DNA]</scope>
    <source>
        <strain evidence="13 14">F0432</strain>
    </source>
</reference>
<evidence type="ECO:0000256" key="4">
    <source>
        <dbReference type="ARBA" id="ARBA00022490"/>
    </source>
</evidence>
<dbReference type="Pfam" id="PF00126">
    <property type="entry name" value="HTH_1"/>
    <property type="match status" value="1"/>
</dbReference>
<evidence type="ECO:0000256" key="7">
    <source>
        <dbReference type="ARBA" id="ARBA00023015"/>
    </source>
</evidence>
<evidence type="ECO:0000313" key="14">
    <source>
        <dbReference type="Proteomes" id="UP000004750"/>
    </source>
</evidence>
<dbReference type="CDD" id="cd08441">
    <property type="entry name" value="PBP2_MetR"/>
    <property type="match status" value="1"/>
</dbReference>
<sequence>MANLHNFMKFIHDDVFPEGTPTMLERSHLALIRAVVAHGTLTRAADALCLSQSALSHAARKLEEQVDTPLWVKEGRSLRLTQAGSYLHQLAQNLLPQFEHAENQLRHYAGGGQGLLRIGMECHPCYQWLLRVVAPYLAAWPRVDVDVKQQFQFKGVAALYAYEIDMLITPDPVFGERLVFTPVFDYEQVLVVASDHPLARQTVAYPADLEKETLITYPVPTERLDIYQAFLLPANRGVAAHKAIETTEILLQMVAAGRGVTALPRWLIEQQAAEMPLVCLRLGEAGIFKHIYLGVREDEREVDYIAGFSRIAAELQG</sequence>
<keyword evidence="6" id="KW-0028">Amino-acid biosynthesis</keyword>
<name>G9ZEZ0_9GAMM</name>
<dbReference type="HOGENOM" id="CLU_039613_6_0_6"/>
<comment type="subcellular location">
    <subcellularLocation>
        <location evidence="1">Cytoplasm</location>
    </subcellularLocation>
</comment>
<gene>
    <name evidence="13" type="ORF">HMPREF9080_01330</name>
</gene>
<comment type="similarity">
    <text evidence="2">Belongs to the LysR transcriptional regulatory family.</text>
</comment>
<evidence type="ECO:0000259" key="12">
    <source>
        <dbReference type="PROSITE" id="PS50931"/>
    </source>
</evidence>
<feature type="domain" description="HTH lysR-type" evidence="12">
    <location>
        <begin position="28"/>
        <end position="81"/>
    </location>
</feature>
<dbReference type="PROSITE" id="PS50931">
    <property type="entry name" value="HTH_LYSR"/>
    <property type="match status" value="1"/>
</dbReference>
<dbReference type="STRING" id="797473.HMPREF9080_01330"/>
<evidence type="ECO:0000256" key="8">
    <source>
        <dbReference type="ARBA" id="ARBA00023125"/>
    </source>
</evidence>
<keyword evidence="5" id="KW-0678">Repressor</keyword>
<dbReference type="InterPro" id="IPR037406">
    <property type="entry name" value="MetR_PBP2"/>
</dbReference>
<evidence type="ECO:0000256" key="10">
    <source>
        <dbReference type="ARBA" id="ARBA00023163"/>
    </source>
</evidence>
<dbReference type="PANTHER" id="PTHR30126:SF25">
    <property type="entry name" value="HTH-TYPE TRANSCRIPTIONAL REGULATOR METR"/>
    <property type="match status" value="1"/>
</dbReference>
<dbReference type="GO" id="GO:0003700">
    <property type="term" value="F:DNA-binding transcription factor activity"/>
    <property type="evidence" value="ECO:0007669"/>
    <property type="project" value="InterPro"/>
</dbReference>
<organism evidence="13 14">
    <name type="scientific">Cardiobacterium valvarum F0432</name>
    <dbReference type="NCBI Taxonomy" id="797473"/>
    <lineage>
        <taxon>Bacteria</taxon>
        <taxon>Pseudomonadati</taxon>
        <taxon>Pseudomonadota</taxon>
        <taxon>Gammaproteobacteria</taxon>
        <taxon>Cardiobacteriales</taxon>
        <taxon>Cardiobacteriaceae</taxon>
        <taxon>Cardiobacterium</taxon>
    </lineage>
</organism>
<dbReference type="InterPro" id="IPR005119">
    <property type="entry name" value="LysR_subst-bd"/>
</dbReference>
<dbReference type="AlphaFoldDB" id="G9ZEZ0"/>
<keyword evidence="9" id="KW-0010">Activator</keyword>
<keyword evidence="8" id="KW-0238">DNA-binding</keyword>
<dbReference type="Gene3D" id="3.40.190.10">
    <property type="entry name" value="Periplasmic binding protein-like II"/>
    <property type="match status" value="1"/>
</dbReference>
<dbReference type="PANTHER" id="PTHR30126">
    <property type="entry name" value="HTH-TYPE TRANSCRIPTIONAL REGULATOR"/>
    <property type="match status" value="1"/>
</dbReference>
<evidence type="ECO:0000313" key="13">
    <source>
        <dbReference type="EMBL" id="EHM54310.1"/>
    </source>
</evidence>
<dbReference type="Pfam" id="PF03466">
    <property type="entry name" value="LysR_substrate"/>
    <property type="match status" value="1"/>
</dbReference>
<comment type="caution">
    <text evidence="13">The sequence shown here is derived from an EMBL/GenBank/DDBJ whole genome shotgun (WGS) entry which is preliminary data.</text>
</comment>
<dbReference type="InterPro" id="IPR036390">
    <property type="entry name" value="WH_DNA-bd_sf"/>
</dbReference>
<dbReference type="InterPro" id="IPR036388">
    <property type="entry name" value="WH-like_DNA-bd_sf"/>
</dbReference>
<evidence type="ECO:0000256" key="3">
    <source>
        <dbReference type="ARBA" id="ARBA00019365"/>
    </source>
</evidence>
<dbReference type="PATRIC" id="fig|797473.3.peg.1070"/>
<proteinExistence type="inferred from homology"/>
<dbReference type="InterPro" id="IPR000847">
    <property type="entry name" value="LysR_HTH_N"/>
</dbReference>
<keyword evidence="10" id="KW-0804">Transcription</keyword>
<protein>
    <recommendedName>
        <fullName evidence="3">HTH-type transcriptional regulator MetR</fullName>
    </recommendedName>
</protein>
<evidence type="ECO:0000256" key="9">
    <source>
        <dbReference type="ARBA" id="ARBA00023159"/>
    </source>
</evidence>
<dbReference type="PRINTS" id="PR00039">
    <property type="entry name" value="HTHLYSR"/>
</dbReference>
<evidence type="ECO:0000256" key="2">
    <source>
        <dbReference type="ARBA" id="ARBA00009437"/>
    </source>
</evidence>
<evidence type="ECO:0000256" key="5">
    <source>
        <dbReference type="ARBA" id="ARBA00022491"/>
    </source>
</evidence>
<keyword evidence="11" id="KW-0486">Methionine biosynthesis</keyword>
<dbReference type="GO" id="GO:0000976">
    <property type="term" value="F:transcription cis-regulatory region binding"/>
    <property type="evidence" value="ECO:0007669"/>
    <property type="project" value="TreeGrafter"/>
</dbReference>
<dbReference type="Proteomes" id="UP000004750">
    <property type="component" value="Unassembled WGS sequence"/>
</dbReference>
<dbReference type="GO" id="GO:0005737">
    <property type="term" value="C:cytoplasm"/>
    <property type="evidence" value="ECO:0007669"/>
    <property type="project" value="UniProtKB-SubCell"/>
</dbReference>
<evidence type="ECO:0000256" key="1">
    <source>
        <dbReference type="ARBA" id="ARBA00004496"/>
    </source>
</evidence>
<dbReference type="SUPFAM" id="SSF53850">
    <property type="entry name" value="Periplasmic binding protein-like II"/>
    <property type="match status" value="1"/>
</dbReference>
<keyword evidence="7" id="KW-0805">Transcription regulation</keyword>
<dbReference type="EMBL" id="AGCM01000073">
    <property type="protein sequence ID" value="EHM54310.1"/>
    <property type="molecule type" value="Genomic_DNA"/>
</dbReference>
<dbReference type="GO" id="GO:0009086">
    <property type="term" value="P:methionine biosynthetic process"/>
    <property type="evidence" value="ECO:0007669"/>
    <property type="project" value="UniProtKB-KW"/>
</dbReference>
<dbReference type="Gene3D" id="1.10.10.10">
    <property type="entry name" value="Winged helix-like DNA-binding domain superfamily/Winged helix DNA-binding domain"/>
    <property type="match status" value="1"/>
</dbReference>
<keyword evidence="4" id="KW-0963">Cytoplasm</keyword>
<dbReference type="SUPFAM" id="SSF46785">
    <property type="entry name" value="Winged helix' DNA-binding domain"/>
    <property type="match status" value="1"/>
</dbReference>